<evidence type="ECO:0000313" key="2">
    <source>
        <dbReference type="EMBL" id="CAD6914790.1"/>
    </source>
</evidence>
<name>A0A9N8LFX5_9BASI</name>
<feature type="region of interest" description="Disordered" evidence="1">
    <location>
        <begin position="1"/>
        <end position="76"/>
    </location>
</feature>
<evidence type="ECO:0000256" key="1">
    <source>
        <dbReference type="SAM" id="MobiDB-lite"/>
    </source>
</evidence>
<comment type="caution">
    <text evidence="2">The sequence shown here is derived from an EMBL/GenBank/DDBJ whole genome shotgun (WGS) entry which is preliminary data.</text>
</comment>
<feature type="compositionally biased region" description="Basic and acidic residues" evidence="1">
    <location>
        <begin position="10"/>
        <end position="22"/>
    </location>
</feature>
<protein>
    <submittedName>
        <fullName evidence="2">Uncharacterized protein</fullName>
    </submittedName>
</protein>
<sequence length="121" mass="13370">MGSFCPVKRTVSDRLDGQRPRSEFCQTTQPPPPVRRYLTNLPTRGQNESARVLPSAGRPLDSWFPPPSPSLPQTGARLVTPSLKTSPFNFHPSLVTHQVSLSSQCFSKAIQHQGIFSRSQA</sequence>
<dbReference type="AlphaFoldDB" id="A0A9N8LFX5"/>
<keyword evidence="3" id="KW-1185">Reference proteome</keyword>
<reference evidence="2 3" key="1">
    <citation type="submission" date="2020-10" db="EMBL/GenBank/DDBJ databases">
        <authorList>
            <person name="Sedaghatjoo S."/>
        </authorList>
    </citation>
    <scope>NUCLEOTIDE SEQUENCE [LARGE SCALE GENOMIC DNA]</scope>
    <source>
        <strain evidence="2 3">LLFL</strain>
    </source>
</reference>
<feature type="compositionally biased region" description="Polar residues" evidence="1">
    <location>
        <begin position="40"/>
        <end position="49"/>
    </location>
</feature>
<feature type="non-terminal residue" evidence="2">
    <location>
        <position position="1"/>
    </location>
</feature>
<dbReference type="EMBL" id="CAJHJF010001300">
    <property type="protein sequence ID" value="CAD6914790.1"/>
    <property type="molecule type" value="Genomic_DNA"/>
</dbReference>
<accession>A0A9N8LFX5</accession>
<evidence type="ECO:0000313" key="3">
    <source>
        <dbReference type="Proteomes" id="UP000836404"/>
    </source>
</evidence>
<organism evidence="2 3">
    <name type="scientific">Tilletia laevis</name>
    <dbReference type="NCBI Taxonomy" id="157183"/>
    <lineage>
        <taxon>Eukaryota</taxon>
        <taxon>Fungi</taxon>
        <taxon>Dikarya</taxon>
        <taxon>Basidiomycota</taxon>
        <taxon>Ustilaginomycotina</taxon>
        <taxon>Exobasidiomycetes</taxon>
        <taxon>Tilletiales</taxon>
        <taxon>Tilletiaceae</taxon>
        <taxon>Tilletia</taxon>
    </lineage>
</organism>
<gene>
    <name evidence="2" type="ORF">JKILLFL_G9939</name>
</gene>
<dbReference type="Proteomes" id="UP000836404">
    <property type="component" value="Unassembled WGS sequence"/>
</dbReference>
<proteinExistence type="predicted"/>